<evidence type="ECO:0000259" key="1">
    <source>
        <dbReference type="Pfam" id="PF20209"/>
    </source>
</evidence>
<accession>A0AA39JR16</accession>
<dbReference type="GeneID" id="85351502"/>
<evidence type="ECO:0000313" key="3">
    <source>
        <dbReference type="Proteomes" id="UP001175211"/>
    </source>
</evidence>
<dbReference type="InterPro" id="IPR046700">
    <property type="entry name" value="DUF6570"/>
</dbReference>
<comment type="caution">
    <text evidence="2">The sequence shown here is derived from an EMBL/GenBank/DDBJ whole genome shotgun (WGS) entry which is preliminary data.</text>
</comment>
<feature type="domain" description="DUF6570" evidence="1">
    <location>
        <begin position="1"/>
        <end position="111"/>
    </location>
</feature>
<dbReference type="Proteomes" id="UP001175211">
    <property type="component" value="Unassembled WGS sequence"/>
</dbReference>
<sequence>MISLCHSKCTVVQLKEEGGIEKDYMQRGIRGHVIVYPQRPSEIARLLPPSVKEITSPLCVLFIGAYKPSDEWLRTKAKPLAVNGARIWAALKWLKNNNPLHRDIEINETVLQELDDNPNLPFVIQHILPSAARDTLTSRYEASVDNPKVQLPVPDSVNFESVIIADVDFSSSLNNLKQAAMRHIHKRGGGYIELTHDPSPTDEFNNPLLFLMMYPTLFPYGIGGFEEPSRRMSLSLRSQVKHFFNLNDTRFQEHYSFLFSAFNMLQR</sequence>
<dbReference type="AlphaFoldDB" id="A0AA39JR16"/>
<keyword evidence="3" id="KW-1185">Reference proteome</keyword>
<dbReference type="Pfam" id="PF20209">
    <property type="entry name" value="DUF6570"/>
    <property type="match status" value="1"/>
</dbReference>
<proteinExistence type="predicted"/>
<organism evidence="2 3">
    <name type="scientific">Armillaria tabescens</name>
    <name type="common">Ringless honey mushroom</name>
    <name type="synonym">Agaricus tabescens</name>
    <dbReference type="NCBI Taxonomy" id="1929756"/>
    <lineage>
        <taxon>Eukaryota</taxon>
        <taxon>Fungi</taxon>
        <taxon>Dikarya</taxon>
        <taxon>Basidiomycota</taxon>
        <taxon>Agaricomycotina</taxon>
        <taxon>Agaricomycetes</taxon>
        <taxon>Agaricomycetidae</taxon>
        <taxon>Agaricales</taxon>
        <taxon>Marasmiineae</taxon>
        <taxon>Physalacriaceae</taxon>
        <taxon>Desarmillaria</taxon>
    </lineage>
</organism>
<name>A0AA39JR16_ARMTA</name>
<dbReference type="EMBL" id="JAUEPS010000045">
    <property type="protein sequence ID" value="KAK0446937.1"/>
    <property type="molecule type" value="Genomic_DNA"/>
</dbReference>
<dbReference type="RefSeq" id="XP_060325962.1">
    <property type="nucleotide sequence ID" value="XM_060467954.1"/>
</dbReference>
<reference evidence="2" key="1">
    <citation type="submission" date="2023-06" db="EMBL/GenBank/DDBJ databases">
        <authorList>
            <consortium name="Lawrence Berkeley National Laboratory"/>
            <person name="Ahrendt S."/>
            <person name="Sahu N."/>
            <person name="Indic B."/>
            <person name="Wong-Bajracharya J."/>
            <person name="Merenyi Z."/>
            <person name="Ke H.-M."/>
            <person name="Monk M."/>
            <person name="Kocsube S."/>
            <person name="Drula E."/>
            <person name="Lipzen A."/>
            <person name="Balint B."/>
            <person name="Henrissat B."/>
            <person name="Andreopoulos B."/>
            <person name="Martin F.M."/>
            <person name="Harder C.B."/>
            <person name="Rigling D."/>
            <person name="Ford K.L."/>
            <person name="Foster G.D."/>
            <person name="Pangilinan J."/>
            <person name="Papanicolaou A."/>
            <person name="Barry K."/>
            <person name="LaButti K."/>
            <person name="Viragh M."/>
            <person name="Koriabine M."/>
            <person name="Yan M."/>
            <person name="Riley R."/>
            <person name="Champramary S."/>
            <person name="Plett K.L."/>
            <person name="Tsai I.J."/>
            <person name="Slot J."/>
            <person name="Sipos G."/>
            <person name="Plett J."/>
            <person name="Nagy L.G."/>
            <person name="Grigoriev I.V."/>
        </authorList>
    </citation>
    <scope>NUCLEOTIDE SEQUENCE</scope>
    <source>
        <strain evidence="2">CCBAS 213</strain>
    </source>
</reference>
<evidence type="ECO:0000313" key="2">
    <source>
        <dbReference type="EMBL" id="KAK0446937.1"/>
    </source>
</evidence>
<protein>
    <recommendedName>
        <fullName evidence="1">DUF6570 domain-containing protein</fullName>
    </recommendedName>
</protein>
<gene>
    <name evidence="2" type="ORF">EV420DRAFT_1276348</name>
</gene>